<dbReference type="EMBL" id="JACVXA010000054">
    <property type="protein sequence ID" value="MBE3639668.1"/>
    <property type="molecule type" value="Genomic_DNA"/>
</dbReference>
<evidence type="ECO:0000313" key="1">
    <source>
        <dbReference type="EMBL" id="MBE3639668.1"/>
    </source>
</evidence>
<dbReference type="Gene3D" id="2.60.40.1880">
    <property type="entry name" value="Invasion associated locus B (IalB) protein"/>
    <property type="match status" value="1"/>
</dbReference>
<dbReference type="InterPro" id="IPR010642">
    <property type="entry name" value="Invasion_prot_B"/>
</dbReference>
<evidence type="ECO:0008006" key="3">
    <source>
        <dbReference type="Google" id="ProtNLM"/>
    </source>
</evidence>
<accession>A0A8J6Z117</accession>
<proteinExistence type="predicted"/>
<sequence length="170" mass="18142">MGLGLWAAPAMAQMADNPVGAKTDWTIYVEDDPRQCWVVSPPQAGKSTATREGRPVAVQRGDIFLFVSFWPKDANGGGKGEVSFMGGYDFAEGEPVVLEIGDSKFDLFADGDVAWATSAEQDSQIARAMKAGAEAKVTGVSERSGTTTQDTFSLMGFTAAFEDAERRCAQ</sequence>
<reference evidence="1" key="1">
    <citation type="submission" date="2020-09" db="EMBL/GenBank/DDBJ databases">
        <title>A novel bacterium of genus Mangrovicoccus, isolated from South China Sea.</title>
        <authorList>
            <person name="Huang H."/>
            <person name="Mo K."/>
            <person name="Hu Y."/>
        </authorList>
    </citation>
    <scope>NUCLEOTIDE SEQUENCE</scope>
    <source>
        <strain evidence="1">HB182678</strain>
    </source>
</reference>
<dbReference type="AlphaFoldDB" id="A0A8J6Z117"/>
<protein>
    <recommendedName>
        <fullName evidence="3">Invasion associated locus B family protein</fullName>
    </recommendedName>
</protein>
<organism evidence="1 2">
    <name type="scientific">Mangrovicoccus algicola</name>
    <dbReference type="NCBI Taxonomy" id="2771008"/>
    <lineage>
        <taxon>Bacteria</taxon>
        <taxon>Pseudomonadati</taxon>
        <taxon>Pseudomonadota</taxon>
        <taxon>Alphaproteobacteria</taxon>
        <taxon>Rhodobacterales</taxon>
        <taxon>Paracoccaceae</taxon>
        <taxon>Mangrovicoccus</taxon>
    </lineage>
</organism>
<dbReference type="Proteomes" id="UP000609121">
    <property type="component" value="Unassembled WGS sequence"/>
</dbReference>
<dbReference type="InterPro" id="IPR038696">
    <property type="entry name" value="IalB_sf"/>
</dbReference>
<gene>
    <name evidence="1" type="ORF">ICN82_15815</name>
</gene>
<evidence type="ECO:0000313" key="2">
    <source>
        <dbReference type="Proteomes" id="UP000609121"/>
    </source>
</evidence>
<name>A0A8J6Z117_9RHOB</name>
<keyword evidence="2" id="KW-1185">Reference proteome</keyword>
<dbReference type="Pfam" id="PF06776">
    <property type="entry name" value="IalB"/>
    <property type="match status" value="1"/>
</dbReference>
<comment type="caution">
    <text evidence="1">The sequence shown here is derived from an EMBL/GenBank/DDBJ whole genome shotgun (WGS) entry which is preliminary data.</text>
</comment>